<reference evidence="2" key="1">
    <citation type="submission" date="2014-03" db="EMBL/GenBank/DDBJ databases">
        <title>The sialotranscriptome of Amblyomma triste, Amblyomma parvum and Amblyomma cajennense ticks, uncovered by 454-based RNA-seq.</title>
        <authorList>
            <person name="Garcia G.R."/>
            <person name="Gardinassi L.G."/>
            <person name="Ribeiro J.M."/>
            <person name="Anatriello E."/>
            <person name="Ferreira B.R."/>
            <person name="Moreira H.N."/>
            <person name="Mafra C."/>
            <person name="Olegario M.M."/>
            <person name="Szabo P.J."/>
            <person name="Miranda-Santos I.K."/>
            <person name="Maruyama S.R."/>
        </authorList>
    </citation>
    <scope>NUCLEOTIDE SEQUENCE</scope>
    <source>
        <strain evidence="2">Mato Grasso do Sul</strain>
        <tissue evidence="2">Salivary glands</tissue>
    </source>
</reference>
<dbReference type="AlphaFoldDB" id="A0A023GD18"/>
<evidence type="ECO:0000313" key="2">
    <source>
        <dbReference type="EMBL" id="JAC30590.1"/>
    </source>
</evidence>
<accession>A0A023GD18</accession>
<evidence type="ECO:0000256" key="1">
    <source>
        <dbReference type="SAM" id="SignalP"/>
    </source>
</evidence>
<proteinExistence type="evidence at transcript level"/>
<name>A0A023GD18_AMBTT</name>
<dbReference type="EMBL" id="GBBM01004828">
    <property type="protein sequence ID" value="JAC30590.1"/>
    <property type="molecule type" value="mRNA"/>
</dbReference>
<protein>
    <submittedName>
        <fullName evidence="2">Putative glycine-rich secreted protein</fullName>
    </submittedName>
</protein>
<keyword evidence="1" id="KW-0732">Signal</keyword>
<feature type="signal peptide" evidence="1">
    <location>
        <begin position="1"/>
        <end position="23"/>
    </location>
</feature>
<organism evidence="2">
    <name type="scientific">Amblyomma triste</name>
    <name type="common">Neotropical tick</name>
    <dbReference type="NCBI Taxonomy" id="251400"/>
    <lineage>
        <taxon>Eukaryota</taxon>
        <taxon>Metazoa</taxon>
        <taxon>Ecdysozoa</taxon>
        <taxon>Arthropoda</taxon>
        <taxon>Chelicerata</taxon>
        <taxon>Arachnida</taxon>
        <taxon>Acari</taxon>
        <taxon>Parasitiformes</taxon>
        <taxon>Ixodida</taxon>
        <taxon>Ixodoidea</taxon>
        <taxon>Ixodidae</taxon>
        <taxon>Amblyomminae</taxon>
        <taxon>Amblyomma</taxon>
    </lineage>
</organism>
<sequence>MGAALFWTVVLATVLVQDSVIHCQALFSNSPWDPYNYYNGLLYDPYRSPWQAEDWRHLGNRGPYQGTGGMVGAGGFNKGGSTSSRFGGDYGLPRYGGSSRMSRYGIDYGRRRSYRRRSSADLSRGYGNGGSYRGYSNQFHGGEHPRSWYQPW</sequence>
<feature type="chain" id="PRO_5001521020" evidence="1">
    <location>
        <begin position="24"/>
        <end position="152"/>
    </location>
</feature>